<dbReference type="SUPFAM" id="SSF51905">
    <property type="entry name" value="FAD/NAD(P)-binding domain"/>
    <property type="match status" value="1"/>
</dbReference>
<evidence type="ECO:0000259" key="1">
    <source>
        <dbReference type="Pfam" id="PF01266"/>
    </source>
</evidence>
<dbReference type="Proteomes" id="UP000239216">
    <property type="component" value="Chromosome"/>
</dbReference>
<dbReference type="AlphaFoldDB" id="A0A2R3P862"/>
<dbReference type="PANTHER" id="PTHR42720">
    <property type="entry name" value="GLYCEROL-3-PHOSPHATE DEHYDROGENASE"/>
    <property type="match status" value="1"/>
</dbReference>
<dbReference type="InterPro" id="IPR036188">
    <property type="entry name" value="FAD/NAD-bd_sf"/>
</dbReference>
<proteinExistence type="predicted"/>
<dbReference type="SUPFAM" id="SSF54373">
    <property type="entry name" value="FAD-linked reductases, C-terminal domain"/>
    <property type="match status" value="1"/>
</dbReference>
<dbReference type="Pfam" id="PF01266">
    <property type="entry name" value="DAO"/>
    <property type="match status" value="1"/>
</dbReference>
<organism evidence="2 3">
    <name type="scientific">Mesoplasma florum</name>
    <name type="common">Acholeplasma florum</name>
    <dbReference type="NCBI Taxonomy" id="2151"/>
    <lineage>
        <taxon>Bacteria</taxon>
        <taxon>Bacillati</taxon>
        <taxon>Mycoplasmatota</taxon>
        <taxon>Mollicutes</taxon>
        <taxon>Entomoplasmatales</taxon>
        <taxon>Entomoplasmataceae</taxon>
        <taxon>Mesoplasma</taxon>
    </lineage>
</organism>
<dbReference type="RefSeq" id="WP_029511799.1">
    <property type="nucleotide sequence ID" value="NZ_CP022513.1"/>
</dbReference>
<dbReference type="NCBIfam" id="NF033460">
    <property type="entry name" value="glycerol3P_ox_II"/>
    <property type="match status" value="1"/>
</dbReference>
<dbReference type="PANTHER" id="PTHR42720:SF1">
    <property type="entry name" value="GLYCEROL 3-PHOSPHATE OXIDASE"/>
    <property type="match status" value="1"/>
</dbReference>
<accession>A0A2R3P862</accession>
<dbReference type="InterPro" id="IPR052745">
    <property type="entry name" value="G3P_Oxidase/Oxidoreductase"/>
</dbReference>
<dbReference type="Gene3D" id="3.50.50.60">
    <property type="entry name" value="FAD/NAD(P)-binding domain"/>
    <property type="match status" value="1"/>
</dbReference>
<name>A0A2R3P862_MESFO</name>
<reference evidence="2 3" key="1">
    <citation type="submission" date="2017-07" db="EMBL/GenBank/DDBJ databases">
        <title>Comparative genomic analysis of Mesoplasma florum.</title>
        <authorList>
            <person name="Baby V."/>
            <person name="Lachance J.-C."/>
            <person name="Gagnon J."/>
            <person name="Lucier J.-F."/>
            <person name="Matteau D."/>
            <person name="Knight T.F."/>
            <person name="Rodrigue S."/>
        </authorList>
    </citation>
    <scope>NUCLEOTIDE SEQUENCE [LARGE SCALE GENOMIC DNA]</scope>
    <source>
        <strain evidence="2 3">CnuA-2</strain>
    </source>
</reference>
<protein>
    <submittedName>
        <fullName evidence="2">FAD-dependent oxidoreductase</fullName>
    </submittedName>
</protein>
<dbReference type="InterPro" id="IPR006076">
    <property type="entry name" value="FAD-dep_OxRdtase"/>
</dbReference>
<dbReference type="EMBL" id="CP022513">
    <property type="protein sequence ID" value="AVN64674.1"/>
    <property type="molecule type" value="Genomic_DNA"/>
</dbReference>
<evidence type="ECO:0000313" key="3">
    <source>
        <dbReference type="Proteomes" id="UP000239216"/>
    </source>
</evidence>
<gene>
    <name evidence="2" type="ORF">CG003_03375</name>
</gene>
<dbReference type="Gene3D" id="3.30.9.10">
    <property type="entry name" value="D-Amino Acid Oxidase, subunit A, domain 2"/>
    <property type="match status" value="1"/>
</dbReference>
<feature type="domain" description="FAD dependent oxidoreductase" evidence="1">
    <location>
        <begin position="5"/>
        <end position="360"/>
    </location>
</feature>
<sequence>MKKYDICIIGAGLIGSSIARELSKYNKKIVVLESNLKVGLETSTGNSGLVHGGFDPTPGKLNAKLNVLGKKRYEDWISQMDFPYARIDSLVVGFDDLDLEHIDMLYKRGLTNGLSSDEIKILTKEEVLKKEPNISSEIKGALLCNSSIAVDPFMLTETLMKNAIKNGVELKLNSKVIAISKKNSLFKIEIKNGESINSQIIINVAGHYADVISKMAGHHEFDLVTKRGEYRVLEKTESGIVNSVVFMVPTIHGKGVIVAPTLDGHILVGPTSEDFVPKEDTRLITKNKYDLIGNIGKKLIPTINMEKTCLSFSGSRPIEPKNDDFWIKPAINDSSFINVAGMKSPGLSSAPAIADLVIELLMKETKLTERINWDPIEKNPLIYK</sequence>
<evidence type="ECO:0000313" key="2">
    <source>
        <dbReference type="EMBL" id="AVN64674.1"/>
    </source>
</evidence>